<dbReference type="SUPFAM" id="SSF161093">
    <property type="entry name" value="MgtE membrane domain-like"/>
    <property type="match status" value="1"/>
</dbReference>
<dbReference type="SMART" id="SM00116">
    <property type="entry name" value="CBS"/>
    <property type="match status" value="2"/>
</dbReference>
<protein>
    <recommendedName>
        <fullName evidence="9">Magnesium transporter MgtE</fullName>
    </recommendedName>
</protein>
<evidence type="ECO:0000313" key="11">
    <source>
        <dbReference type="EMBL" id="KGM11510.1"/>
    </source>
</evidence>
<name>A0A0A0BU59_9CELL</name>
<comment type="function">
    <text evidence="9">Acts as a magnesium transporter.</text>
</comment>
<dbReference type="GO" id="GO:0005886">
    <property type="term" value="C:plasma membrane"/>
    <property type="evidence" value="ECO:0007669"/>
    <property type="project" value="UniProtKB-SubCell"/>
</dbReference>
<dbReference type="InterPro" id="IPR000644">
    <property type="entry name" value="CBS_dom"/>
</dbReference>
<feature type="transmembrane region" description="Helical" evidence="9">
    <location>
        <begin position="306"/>
        <end position="333"/>
    </location>
</feature>
<comment type="subunit">
    <text evidence="9">Homodimer.</text>
</comment>
<keyword evidence="5 9" id="KW-0460">Magnesium</keyword>
<keyword evidence="7 9" id="KW-0472">Membrane</keyword>
<sequence length="452" mass="47961">MTPAPLRDLLTTDNLTGLRAWLDDTGTLDIADELARLPQADQAVAFRLLPKDRAMAVFEALDPYHQQQLLDGLREDGVAELVAGMDPDDRARLLDEVPAGVASRLQAGLTPEQRESTASLLGYPPASAGRLMTPEYVSLRAAMTTADALSKLRRTTVDGDNLVVLPVTDDARHLVGTVALPSLVKAAPQTPVADLMCPELHRARAEDDREAAARLVQEADLLALPVVDSEDRLVGMITVDDAMEALEAEETEDIVRAGGSEPLGVPYMAASVFQLARKRAVWLLLLVVAAVLTVNVLQVFEDTLEAVIVLALFIPLLIDTGGNAGSQAATVVIRAMALGEVRFSDLPRIVWREARVGILLGAMLAGIGFPIAAVFFGPEVGLVISLTLLAICVWASFVGGMLPVLARRLGIDPAVVSAPLVTTLVDATGLILYFLIATAILSDQIGAATALV</sequence>
<dbReference type="CDD" id="cd04606">
    <property type="entry name" value="CBS_pair_Mg_transporter"/>
    <property type="match status" value="1"/>
</dbReference>
<dbReference type="Gene3D" id="1.10.357.20">
    <property type="entry name" value="SLC41 divalent cation transporters, integral membrane domain"/>
    <property type="match status" value="1"/>
</dbReference>
<dbReference type="NCBIfam" id="TIGR00400">
    <property type="entry name" value="mgtE"/>
    <property type="match status" value="1"/>
</dbReference>
<dbReference type="InterPro" id="IPR006668">
    <property type="entry name" value="Mg_transptr_MgtE_intracell_dom"/>
</dbReference>
<evidence type="ECO:0000256" key="1">
    <source>
        <dbReference type="ARBA" id="ARBA00004141"/>
    </source>
</evidence>
<dbReference type="InterPro" id="IPR006667">
    <property type="entry name" value="SLC41_membr_dom"/>
</dbReference>
<evidence type="ECO:0000256" key="3">
    <source>
        <dbReference type="ARBA" id="ARBA00022448"/>
    </source>
</evidence>
<feature type="transmembrane region" description="Helical" evidence="9">
    <location>
        <begin position="280"/>
        <end position="300"/>
    </location>
</feature>
<reference evidence="11 12" key="1">
    <citation type="submission" date="2013-08" db="EMBL/GenBank/DDBJ databases">
        <title>Genome sequencing of Cellulomonas bogoriensis 69B4.</title>
        <authorList>
            <person name="Chen F."/>
            <person name="Li Y."/>
            <person name="Wang G."/>
        </authorList>
    </citation>
    <scope>NUCLEOTIDE SEQUENCE [LARGE SCALE GENOMIC DNA]</scope>
    <source>
        <strain evidence="11 12">69B4</strain>
    </source>
</reference>
<feature type="transmembrane region" description="Helical" evidence="9">
    <location>
        <begin position="418"/>
        <end position="441"/>
    </location>
</feature>
<dbReference type="InterPro" id="IPR046342">
    <property type="entry name" value="CBS_dom_sf"/>
</dbReference>
<accession>A0A0A0BU59</accession>
<dbReference type="InterPro" id="IPR006669">
    <property type="entry name" value="MgtE_transporter"/>
</dbReference>
<comment type="caution">
    <text evidence="11">The sequence shown here is derived from an EMBL/GenBank/DDBJ whole genome shotgun (WGS) entry which is preliminary data.</text>
</comment>
<dbReference type="InterPro" id="IPR036739">
    <property type="entry name" value="SLC41_membr_dom_sf"/>
</dbReference>
<dbReference type="GO" id="GO:0015095">
    <property type="term" value="F:magnesium ion transmembrane transporter activity"/>
    <property type="evidence" value="ECO:0007669"/>
    <property type="project" value="UniProtKB-UniRule"/>
</dbReference>
<proteinExistence type="inferred from homology"/>
<evidence type="ECO:0000256" key="5">
    <source>
        <dbReference type="ARBA" id="ARBA00022842"/>
    </source>
</evidence>
<dbReference type="Pfam" id="PF00571">
    <property type="entry name" value="CBS"/>
    <property type="match status" value="2"/>
</dbReference>
<dbReference type="EMBL" id="AXCZ01000113">
    <property type="protein sequence ID" value="KGM11510.1"/>
    <property type="molecule type" value="Genomic_DNA"/>
</dbReference>
<dbReference type="Pfam" id="PF01769">
    <property type="entry name" value="MgtE"/>
    <property type="match status" value="1"/>
</dbReference>
<evidence type="ECO:0000256" key="9">
    <source>
        <dbReference type="RuleBase" id="RU362011"/>
    </source>
</evidence>
<keyword evidence="9" id="KW-0479">Metal-binding</keyword>
<keyword evidence="3 9" id="KW-0813">Transport</keyword>
<evidence type="ECO:0000313" key="12">
    <source>
        <dbReference type="Proteomes" id="UP000054314"/>
    </source>
</evidence>
<gene>
    <name evidence="11" type="ORF">N869_02775</name>
</gene>
<dbReference type="Proteomes" id="UP000054314">
    <property type="component" value="Unassembled WGS sequence"/>
</dbReference>
<keyword evidence="9" id="KW-1003">Cell membrane</keyword>
<keyword evidence="8" id="KW-0129">CBS domain</keyword>
<evidence type="ECO:0000256" key="6">
    <source>
        <dbReference type="ARBA" id="ARBA00022989"/>
    </source>
</evidence>
<keyword evidence="6 9" id="KW-1133">Transmembrane helix</keyword>
<feature type="domain" description="CBS" evidence="10">
    <location>
        <begin position="196"/>
        <end position="254"/>
    </location>
</feature>
<feature type="transmembrane region" description="Helical" evidence="9">
    <location>
        <begin position="382"/>
        <end position="406"/>
    </location>
</feature>
<dbReference type="Gene3D" id="3.10.580.10">
    <property type="entry name" value="CBS-domain"/>
    <property type="match status" value="1"/>
</dbReference>
<dbReference type="SUPFAM" id="SSF158791">
    <property type="entry name" value="MgtE N-terminal domain-like"/>
    <property type="match status" value="1"/>
</dbReference>
<dbReference type="PANTHER" id="PTHR43773">
    <property type="entry name" value="MAGNESIUM TRANSPORTER MGTE"/>
    <property type="match status" value="1"/>
</dbReference>
<dbReference type="InterPro" id="IPR038076">
    <property type="entry name" value="MgtE_N_sf"/>
</dbReference>
<dbReference type="SMART" id="SM00924">
    <property type="entry name" value="MgtE_N"/>
    <property type="match status" value="1"/>
</dbReference>
<comment type="subcellular location">
    <subcellularLocation>
        <location evidence="9">Cell membrane</location>
        <topology evidence="9">Multi-pass membrane protein</topology>
    </subcellularLocation>
    <subcellularLocation>
        <location evidence="1">Membrane</location>
        <topology evidence="1">Multi-pass membrane protein</topology>
    </subcellularLocation>
</comment>
<dbReference type="PANTHER" id="PTHR43773:SF1">
    <property type="entry name" value="MAGNESIUM TRANSPORTER MGTE"/>
    <property type="match status" value="1"/>
</dbReference>
<comment type="similarity">
    <text evidence="2 9">Belongs to the SLC41A transporter family.</text>
</comment>
<dbReference type="RefSeq" id="WP_035061189.1">
    <property type="nucleotide sequence ID" value="NZ_AXCZ01000113.1"/>
</dbReference>
<dbReference type="PROSITE" id="PS51371">
    <property type="entry name" value="CBS"/>
    <property type="match status" value="2"/>
</dbReference>
<keyword evidence="12" id="KW-1185">Reference proteome</keyword>
<dbReference type="SUPFAM" id="SSF54631">
    <property type="entry name" value="CBS-domain pair"/>
    <property type="match status" value="1"/>
</dbReference>
<keyword evidence="4 9" id="KW-0812">Transmembrane</keyword>
<dbReference type="OrthoDB" id="9790355at2"/>
<organism evidence="11 12">
    <name type="scientific">Cellulomonas bogoriensis 69B4 = DSM 16987</name>
    <dbReference type="NCBI Taxonomy" id="1386082"/>
    <lineage>
        <taxon>Bacteria</taxon>
        <taxon>Bacillati</taxon>
        <taxon>Actinomycetota</taxon>
        <taxon>Actinomycetes</taxon>
        <taxon>Micrococcales</taxon>
        <taxon>Cellulomonadaceae</taxon>
        <taxon>Cellulomonas</taxon>
    </lineage>
</organism>
<evidence type="ECO:0000256" key="4">
    <source>
        <dbReference type="ARBA" id="ARBA00022692"/>
    </source>
</evidence>
<evidence type="ECO:0000256" key="7">
    <source>
        <dbReference type="ARBA" id="ARBA00023136"/>
    </source>
</evidence>
<evidence type="ECO:0000256" key="8">
    <source>
        <dbReference type="PROSITE-ProRule" id="PRU00703"/>
    </source>
</evidence>
<dbReference type="Gene3D" id="1.25.60.10">
    <property type="entry name" value="MgtE N-terminal domain-like"/>
    <property type="match status" value="1"/>
</dbReference>
<feature type="transmembrane region" description="Helical" evidence="9">
    <location>
        <begin position="354"/>
        <end position="376"/>
    </location>
</feature>
<evidence type="ECO:0000256" key="2">
    <source>
        <dbReference type="ARBA" id="ARBA00009749"/>
    </source>
</evidence>
<feature type="domain" description="CBS" evidence="10">
    <location>
        <begin position="132"/>
        <end position="195"/>
    </location>
</feature>
<dbReference type="AlphaFoldDB" id="A0A0A0BU59"/>
<evidence type="ECO:0000259" key="10">
    <source>
        <dbReference type="PROSITE" id="PS51371"/>
    </source>
</evidence>
<dbReference type="GO" id="GO:0046872">
    <property type="term" value="F:metal ion binding"/>
    <property type="evidence" value="ECO:0007669"/>
    <property type="project" value="UniProtKB-KW"/>
</dbReference>
<dbReference type="Pfam" id="PF03448">
    <property type="entry name" value="MgtE_N"/>
    <property type="match status" value="1"/>
</dbReference>